<dbReference type="PANTHER" id="PTHR35812:SF1">
    <property type="entry name" value="LIPOPROTEIN"/>
    <property type="match status" value="1"/>
</dbReference>
<dbReference type="PANTHER" id="PTHR35812">
    <property type="entry name" value="LIPOPROTEIN"/>
    <property type="match status" value="1"/>
</dbReference>
<dbReference type="InterPro" id="IPR011460">
    <property type="entry name" value="Lcl_C"/>
</dbReference>
<keyword evidence="4" id="KW-1185">Reference proteome</keyword>
<dbReference type="RefSeq" id="WP_210226519.1">
    <property type="nucleotide sequence ID" value="NZ_CP072800.1"/>
</dbReference>
<dbReference type="Proteomes" id="UP000672027">
    <property type="component" value="Chromosome"/>
</dbReference>
<evidence type="ECO:0000313" key="3">
    <source>
        <dbReference type="EMBL" id="QTR49686.1"/>
    </source>
</evidence>
<protein>
    <submittedName>
        <fullName evidence="3">DUF1566 domain-containing protein</fullName>
    </submittedName>
</protein>
<feature type="signal peptide" evidence="1">
    <location>
        <begin position="1"/>
        <end position="32"/>
    </location>
</feature>
<dbReference type="EMBL" id="CP072800">
    <property type="protein sequence ID" value="QTR49686.1"/>
    <property type="molecule type" value="Genomic_DNA"/>
</dbReference>
<organism evidence="3 4">
    <name type="scientific">Candidatus Thiothrix anitrata</name>
    <dbReference type="NCBI Taxonomy" id="2823902"/>
    <lineage>
        <taxon>Bacteria</taxon>
        <taxon>Pseudomonadati</taxon>
        <taxon>Pseudomonadota</taxon>
        <taxon>Gammaproteobacteria</taxon>
        <taxon>Thiotrichales</taxon>
        <taxon>Thiotrichaceae</taxon>
        <taxon>Thiothrix</taxon>
    </lineage>
</organism>
<feature type="chain" id="PRO_5045659310" evidence="1">
    <location>
        <begin position="33"/>
        <end position="196"/>
    </location>
</feature>
<name>A0ABX7X1T5_9GAMM</name>
<proteinExistence type="predicted"/>
<evidence type="ECO:0000256" key="1">
    <source>
        <dbReference type="SAM" id="SignalP"/>
    </source>
</evidence>
<evidence type="ECO:0000259" key="2">
    <source>
        <dbReference type="Pfam" id="PF07603"/>
    </source>
</evidence>
<reference evidence="3 4" key="1">
    <citation type="submission" date="2021-04" db="EMBL/GenBank/DDBJ databases">
        <title>Genomics, taxonomy and metabolism of representatives of sulfur bacteria of the genus Thiothrix: Thiothrix fructosivorans QT, Thiothrix unzii A1T and three new species, Thiothrix subterranea sp. nov., Thiothrix litoralis sp. nov. and 'Candidatus Thiothrix anitrata' sp. nov.</title>
        <authorList>
            <person name="Ravin N.V."/>
            <person name="Smolyakov D."/>
            <person name="Rudenko T.S."/>
            <person name="Mardanov A.V."/>
            <person name="Beletsky A.V."/>
            <person name="Markov N.D."/>
            <person name="Fomenkov A.I."/>
            <person name="Roberts R.J."/>
            <person name="Karnachuk O.V."/>
            <person name="Novikov A."/>
            <person name="Grabovich M.Y."/>
        </authorList>
    </citation>
    <scope>NUCLEOTIDE SEQUENCE [LARGE SCALE GENOMIC DNA]</scope>
    <source>
        <strain evidence="3 4">A52</strain>
    </source>
</reference>
<sequence length="196" mass="21676">MVGKFLTNPRREQLLAYCVVGASLFFSTAVLADEQYQINGDGTVTNVKNGLMWKQCSEGQSGKDCSIGEATEYKWDDAMSKFGSGVSFAGYSDWRMPTIEELRTLVYCSNGTPQKMAWSSSCDGKDNKAGEYQQPTINQTAFPNTTWEYWSSTEKTASSAWYVLFDSGGSNSTSYSNWTSYGGYVDLAVRLVRSGQ</sequence>
<evidence type="ECO:0000313" key="4">
    <source>
        <dbReference type="Proteomes" id="UP000672027"/>
    </source>
</evidence>
<gene>
    <name evidence="3" type="ORF">J8380_15855</name>
</gene>
<feature type="domain" description="Lcl C-terminal" evidence="2">
    <location>
        <begin position="42"/>
        <end position="175"/>
    </location>
</feature>
<keyword evidence="1" id="KW-0732">Signal</keyword>
<accession>A0ABX7X1T5</accession>
<dbReference type="Pfam" id="PF07603">
    <property type="entry name" value="Lcl_C"/>
    <property type="match status" value="1"/>
</dbReference>